<keyword evidence="6" id="KW-1185">Reference proteome</keyword>
<dbReference type="InterPro" id="IPR016030">
    <property type="entry name" value="CblAdoTrfase-like"/>
</dbReference>
<evidence type="ECO:0000256" key="3">
    <source>
        <dbReference type="ARBA" id="ARBA00022840"/>
    </source>
</evidence>
<dbReference type="GO" id="GO:0005524">
    <property type="term" value="F:ATP binding"/>
    <property type="evidence" value="ECO:0007669"/>
    <property type="project" value="UniProtKB-KW"/>
</dbReference>
<evidence type="ECO:0000313" key="6">
    <source>
        <dbReference type="Proteomes" id="UP000318578"/>
    </source>
</evidence>
<dbReference type="GO" id="GO:0016740">
    <property type="term" value="F:transferase activity"/>
    <property type="evidence" value="ECO:0007669"/>
    <property type="project" value="UniProtKB-KW"/>
</dbReference>
<keyword evidence="2" id="KW-0547">Nucleotide-binding</keyword>
<name>A0A558AFF0_9PSEU</name>
<accession>A0A558AFF0</accession>
<comment type="caution">
    <text evidence="5">The sequence shown here is derived from an EMBL/GenBank/DDBJ whole genome shotgun (WGS) entry which is preliminary data.</text>
</comment>
<keyword evidence="3" id="KW-0067">ATP-binding</keyword>
<dbReference type="EMBL" id="VJZA01000014">
    <property type="protein sequence ID" value="TVT22991.1"/>
    <property type="molecule type" value="Genomic_DNA"/>
</dbReference>
<evidence type="ECO:0000256" key="2">
    <source>
        <dbReference type="ARBA" id="ARBA00022741"/>
    </source>
</evidence>
<dbReference type="SUPFAM" id="SSF89028">
    <property type="entry name" value="Cobalamin adenosyltransferase-like"/>
    <property type="match status" value="1"/>
</dbReference>
<gene>
    <name evidence="5" type="ORF">FNH06_11675</name>
</gene>
<organism evidence="5 6">
    <name type="scientific">Amycolatopsis acidiphila</name>
    <dbReference type="NCBI Taxonomy" id="715473"/>
    <lineage>
        <taxon>Bacteria</taxon>
        <taxon>Bacillati</taxon>
        <taxon>Actinomycetota</taxon>
        <taxon>Actinomycetes</taxon>
        <taxon>Pseudonocardiales</taxon>
        <taxon>Pseudonocardiaceae</taxon>
        <taxon>Amycolatopsis</taxon>
    </lineage>
</organism>
<protein>
    <submittedName>
        <fullName evidence="5">ATP:cob(I)alamin adenosyltransferase</fullName>
    </submittedName>
</protein>
<dbReference type="Proteomes" id="UP000318578">
    <property type="component" value="Unassembled WGS sequence"/>
</dbReference>
<proteinExistence type="predicted"/>
<dbReference type="AlphaFoldDB" id="A0A558AFF0"/>
<sequence>MIHDLPAVEEANAAIGAAVSTTSLPAGLEDLLTEVQHDLLDLADGLRVPPPDRLRRALRDLGPADFPRGFAVLGGFSDGAGLLKLARAITRRACRAAEGEPARYLELLAEVLLVAAWRAEEHEREQIPLGSCFDVVRPTERSH</sequence>
<reference evidence="5 6" key="1">
    <citation type="submission" date="2019-07" db="EMBL/GenBank/DDBJ databases">
        <title>New species of Amycolatopsis and Streptomyces.</title>
        <authorList>
            <person name="Duangmal K."/>
            <person name="Teo W.F.A."/>
            <person name="Lipun K."/>
        </authorList>
    </citation>
    <scope>NUCLEOTIDE SEQUENCE [LARGE SCALE GENOMIC DNA]</scope>
    <source>
        <strain evidence="5 6">JCM 30562</strain>
    </source>
</reference>
<evidence type="ECO:0000256" key="1">
    <source>
        <dbReference type="ARBA" id="ARBA00022679"/>
    </source>
</evidence>
<evidence type="ECO:0000313" key="5">
    <source>
        <dbReference type="EMBL" id="TVT22991.1"/>
    </source>
</evidence>
<dbReference type="RefSeq" id="WP_144637533.1">
    <property type="nucleotide sequence ID" value="NZ_BNAX01000001.1"/>
</dbReference>
<feature type="domain" description="Cobalamin adenosyltransferase-like" evidence="4">
    <location>
        <begin position="7"/>
        <end position="97"/>
    </location>
</feature>
<dbReference type="Pfam" id="PF01923">
    <property type="entry name" value="Cob_adeno_trans"/>
    <property type="match status" value="1"/>
</dbReference>
<keyword evidence="1 5" id="KW-0808">Transferase</keyword>
<dbReference type="InterPro" id="IPR036451">
    <property type="entry name" value="CblAdoTrfase-like_sf"/>
</dbReference>
<evidence type="ECO:0000259" key="4">
    <source>
        <dbReference type="Pfam" id="PF01923"/>
    </source>
</evidence>
<dbReference type="Gene3D" id="1.20.1200.10">
    <property type="entry name" value="Cobalamin adenosyltransferase-like"/>
    <property type="match status" value="1"/>
</dbReference>